<dbReference type="CDD" id="cd16323">
    <property type="entry name" value="Syd"/>
    <property type="match status" value="1"/>
</dbReference>
<keyword evidence="2 4" id="KW-0997">Cell inner membrane</keyword>
<evidence type="ECO:0000256" key="4">
    <source>
        <dbReference type="HAMAP-Rule" id="MF_01104"/>
    </source>
</evidence>
<keyword evidence="3 4" id="KW-0472">Membrane</keyword>
<dbReference type="AlphaFoldDB" id="A0A1H9IVE4"/>
<reference evidence="6" key="1">
    <citation type="submission" date="2016-10" db="EMBL/GenBank/DDBJ databases">
        <authorList>
            <person name="Varghese N."/>
            <person name="Submissions S."/>
        </authorList>
    </citation>
    <scope>NUCLEOTIDE SEQUENCE [LARGE SCALE GENOMIC DNA]</scope>
    <source>
        <strain evidence="6">8N4</strain>
    </source>
</reference>
<dbReference type="HAMAP" id="MF_01104">
    <property type="entry name" value="Syd"/>
    <property type="match status" value="1"/>
</dbReference>
<dbReference type="EMBL" id="FOGC01000006">
    <property type="protein sequence ID" value="SEQ78560.1"/>
    <property type="molecule type" value="Genomic_DNA"/>
</dbReference>
<evidence type="ECO:0000313" key="5">
    <source>
        <dbReference type="EMBL" id="SEQ78560.1"/>
    </source>
</evidence>
<proteinExistence type="inferred from homology"/>
<name>A0A1H9IVE4_9GAMM</name>
<dbReference type="NCBIfam" id="NF003439">
    <property type="entry name" value="PRK04968.1"/>
    <property type="match status" value="1"/>
</dbReference>
<gene>
    <name evidence="4" type="primary">syd</name>
    <name evidence="5" type="ORF">SAMN05216522_106200</name>
</gene>
<dbReference type="STRING" id="988801.SAMN05216522_106200"/>
<dbReference type="Pfam" id="PF07348">
    <property type="entry name" value="Syd"/>
    <property type="match status" value="1"/>
</dbReference>
<organism evidence="5 6">
    <name type="scientific">Rosenbergiella nectarea</name>
    <dbReference type="NCBI Taxonomy" id="988801"/>
    <lineage>
        <taxon>Bacteria</taxon>
        <taxon>Pseudomonadati</taxon>
        <taxon>Pseudomonadota</taxon>
        <taxon>Gammaproteobacteria</taxon>
        <taxon>Enterobacterales</taxon>
        <taxon>Erwiniaceae</taxon>
        <taxon>Rosenbergiella</taxon>
    </lineage>
</organism>
<evidence type="ECO:0000256" key="2">
    <source>
        <dbReference type="ARBA" id="ARBA00022519"/>
    </source>
</evidence>
<comment type="subcellular location">
    <subcellularLocation>
        <location evidence="4">Cell inner membrane</location>
        <topology evidence="4">Peripheral membrane protein</topology>
        <orientation evidence="4">Cytoplasmic side</orientation>
    </subcellularLocation>
    <text evidence="4">Loosely associated with the cytoplasmic side of the inner membrane, probably via SecY.</text>
</comment>
<keyword evidence="1 4" id="KW-1003">Cell membrane</keyword>
<protein>
    <recommendedName>
        <fullName evidence="4">Protein Syd</fullName>
    </recommendedName>
</protein>
<dbReference type="RefSeq" id="WP_092675937.1">
    <property type="nucleotide sequence ID" value="NZ_FOGC01000006.1"/>
</dbReference>
<accession>A0A1H9IVE4</accession>
<evidence type="ECO:0000313" key="6">
    <source>
        <dbReference type="Proteomes" id="UP000242515"/>
    </source>
</evidence>
<dbReference type="InterPro" id="IPR009948">
    <property type="entry name" value="Syd"/>
</dbReference>
<dbReference type="GO" id="GO:0009898">
    <property type="term" value="C:cytoplasmic side of plasma membrane"/>
    <property type="evidence" value="ECO:0007669"/>
    <property type="project" value="InterPro"/>
</dbReference>
<evidence type="ECO:0000256" key="1">
    <source>
        <dbReference type="ARBA" id="ARBA00022475"/>
    </source>
</evidence>
<comment type="function">
    <text evidence="4">Interacts with the SecY protein in vivo. May bind preferentially to an uncomplexed state of SecY, thus functioning either as a chelating agent for excess SecY in the cell or as a regulatory factor that negatively controls the translocase function.</text>
</comment>
<evidence type="ECO:0000256" key="3">
    <source>
        <dbReference type="ARBA" id="ARBA00023136"/>
    </source>
</evidence>
<dbReference type="Proteomes" id="UP000242515">
    <property type="component" value="Unassembled WGS sequence"/>
</dbReference>
<keyword evidence="6" id="KW-1185">Reference proteome</keyword>
<sequence length="181" mass="20494">MLDETSQHLSDFTQRYCQRWEQERQSAPLNDQLIGIDSPCLLATNENGITWQPQPFTLPKNLDSVSKGVDLVVQPSVVAFYTTQFAAEMPASFEGMPLTLLQVWNREDFTLLQQNLVGHLVMKRRLKHSPTLFIATTDDDSTIIAVNNLNGHVILETLGKKQDKVLAPSLCDFLQVLRPRM</sequence>
<dbReference type="Gene3D" id="3.40.1580.20">
    <property type="entry name" value="Syd protein"/>
    <property type="match status" value="1"/>
</dbReference>
<comment type="similarity">
    <text evidence="4">Belongs to the Syd family.</text>
</comment>
<dbReference type="InterPro" id="IPR038228">
    <property type="entry name" value="Syd_sf"/>
</dbReference>
<dbReference type="OrthoDB" id="5599437at2"/>